<feature type="compositionally biased region" description="Low complexity" evidence="1">
    <location>
        <begin position="406"/>
        <end position="421"/>
    </location>
</feature>
<proteinExistence type="predicted"/>
<feature type="compositionally biased region" description="Basic and acidic residues" evidence="1">
    <location>
        <begin position="283"/>
        <end position="292"/>
    </location>
</feature>
<gene>
    <name evidence="2" type="ORF">PDE_07469</name>
</gene>
<feature type="region of interest" description="Disordered" evidence="1">
    <location>
        <begin position="736"/>
        <end position="767"/>
    </location>
</feature>
<dbReference type="HOGENOM" id="CLU_004392_0_0_1"/>
<dbReference type="OrthoDB" id="74412at2759"/>
<feature type="compositionally biased region" description="Polar residues" evidence="1">
    <location>
        <begin position="470"/>
        <end position="491"/>
    </location>
</feature>
<feature type="region of interest" description="Disordered" evidence="1">
    <location>
        <begin position="174"/>
        <end position="491"/>
    </location>
</feature>
<feature type="region of interest" description="Disordered" evidence="1">
    <location>
        <begin position="506"/>
        <end position="683"/>
    </location>
</feature>
<feature type="region of interest" description="Disordered" evidence="1">
    <location>
        <begin position="883"/>
        <end position="977"/>
    </location>
</feature>
<feature type="compositionally biased region" description="Polar residues" evidence="1">
    <location>
        <begin position="194"/>
        <end position="212"/>
    </location>
</feature>
<dbReference type="eggNOG" id="ENOG502RYYT">
    <property type="taxonomic scope" value="Eukaryota"/>
</dbReference>
<dbReference type="PhylomeDB" id="S7ZQ28"/>
<keyword evidence="3" id="KW-1185">Reference proteome</keyword>
<feature type="compositionally biased region" description="Basic and acidic residues" evidence="1">
    <location>
        <begin position="440"/>
        <end position="453"/>
    </location>
</feature>
<evidence type="ECO:0000256" key="1">
    <source>
        <dbReference type="SAM" id="MobiDB-lite"/>
    </source>
</evidence>
<feature type="compositionally biased region" description="Low complexity" evidence="1">
    <location>
        <begin position="238"/>
        <end position="247"/>
    </location>
</feature>
<dbReference type="EMBL" id="KB644414">
    <property type="protein sequence ID" value="EPS32509.1"/>
    <property type="molecule type" value="Genomic_DNA"/>
</dbReference>
<feature type="region of interest" description="Disordered" evidence="1">
    <location>
        <begin position="806"/>
        <end position="853"/>
    </location>
</feature>
<feature type="region of interest" description="Disordered" evidence="1">
    <location>
        <begin position="1020"/>
        <end position="1072"/>
    </location>
</feature>
<organism evidence="2 3">
    <name type="scientific">Penicillium oxalicum (strain 114-2 / CGMCC 5302)</name>
    <name type="common">Penicillium decumbens</name>
    <dbReference type="NCBI Taxonomy" id="933388"/>
    <lineage>
        <taxon>Eukaryota</taxon>
        <taxon>Fungi</taxon>
        <taxon>Dikarya</taxon>
        <taxon>Ascomycota</taxon>
        <taxon>Pezizomycotina</taxon>
        <taxon>Eurotiomycetes</taxon>
        <taxon>Eurotiomycetidae</taxon>
        <taxon>Eurotiales</taxon>
        <taxon>Aspergillaceae</taxon>
        <taxon>Penicillium</taxon>
    </lineage>
</organism>
<name>S7ZQ28_PENO1</name>
<protein>
    <recommendedName>
        <fullName evidence="4">ADF-H domain-containing protein</fullName>
    </recommendedName>
</protein>
<dbReference type="STRING" id="933388.S7ZQ28"/>
<dbReference type="AlphaFoldDB" id="S7ZQ28"/>
<feature type="compositionally biased region" description="Low complexity" evidence="1">
    <location>
        <begin position="326"/>
        <end position="337"/>
    </location>
</feature>
<dbReference type="Proteomes" id="UP000019376">
    <property type="component" value="Unassembled WGS sequence"/>
</dbReference>
<evidence type="ECO:0000313" key="3">
    <source>
        <dbReference type="Proteomes" id="UP000019376"/>
    </source>
</evidence>
<feature type="compositionally biased region" description="Polar residues" evidence="1">
    <location>
        <begin position="1020"/>
        <end position="1029"/>
    </location>
</feature>
<accession>S7ZQ28</accession>
<evidence type="ECO:0008006" key="4">
    <source>
        <dbReference type="Google" id="ProtNLM"/>
    </source>
</evidence>
<feature type="compositionally biased region" description="Pro residues" evidence="1">
    <location>
        <begin position="383"/>
        <end position="405"/>
    </location>
</feature>
<feature type="compositionally biased region" description="Polar residues" evidence="1">
    <location>
        <begin position="736"/>
        <end position="747"/>
    </location>
</feature>
<reference evidence="2 3" key="1">
    <citation type="journal article" date="2013" name="PLoS ONE">
        <title>Genomic and secretomic analyses reveal unique features of the lignocellulolytic enzyme system of Penicillium decumbens.</title>
        <authorList>
            <person name="Liu G."/>
            <person name="Zhang L."/>
            <person name="Wei X."/>
            <person name="Zou G."/>
            <person name="Qin Y."/>
            <person name="Ma L."/>
            <person name="Li J."/>
            <person name="Zheng H."/>
            <person name="Wang S."/>
            <person name="Wang C."/>
            <person name="Xun L."/>
            <person name="Zhao G.-P."/>
            <person name="Zhou Z."/>
            <person name="Qu Y."/>
        </authorList>
    </citation>
    <scope>NUCLEOTIDE SEQUENCE [LARGE SCALE GENOMIC DNA]</scope>
    <source>
        <strain evidence="3">114-2 / CGMCC 5302</strain>
    </source>
</reference>
<sequence>MSLNGLDSPSVVEAYQNALADAGGWFLLHYTARDEVALLDRGTGGVPDVRNAVDHYDECSPLYGFLHYRRRKVILRYMPEGLSRLILGMNSIGRPMIGRASLTETSLTTARSNVQFQSILDRFTPHDTVLPIASVSDLNESALSSACLLHTASGSALSASNSVRGRRLMEITEDVEENVPREEREGQSGVDRVSQVQRPSPSLQITESQQPEATLVPLPSTPSHHVEISSPDLPVPPSRASSRSPLSYRNPEDSHERTPSPMSPRSPGSTTSERPRYQNILDEFPRPSDDIRMSSQSARPSLRELERAAGHAHKVKLGPRPVVDASGRPRTSGSSRTNPDQRPVAPMPAGLRSSSVRKPSPSVPDVPRPRSQGSAFATKPSSRAPPVPPLLVPPASAPLSRPPLSPGAKSLGALSTSSGLTPEKERLMKALQQRKRQMAKRAEQTKHKAEGQEHMATSTSADSVGEKKLTSSQGWGASEGPPSSVQNDSNATQVISIYVDRDITTSHLAPTGSPSAVIDEPPVRPGGTTSAMSTESQSPPEGAPPQPSVPMDIVEARTDMASSPVVSSDDPALNRETPVSDADCHSLGKSGPSADTTCSADRAEMPPDITKAASRMSPEIEVSEPEARAEHTESTLSGPIDAQGDRVPPSAHVEVPLTEEAANIPTPTPALEQTSPVQPPTIVPVLNRDQRDENSAEAGLAQVDRTNHPDLLLVVEPCSNPTVAPVEVSVEPVWQDQNQHASEEQLNSTTTLTSTATATPTVPPLNHRRKNYLEPIHVSAQEFSDEDGLLSDDSFMEELRSATVEEARPVSVKSPNGGDQPWKGPRAASGPHIPSTSAGQPLMVGRSASSSHVERGLPTPVLVAKKINVSSGISSRIKALEKFSSREGTPSGSNLVPGPSASSSFEELRKRASIQVPHGTTLPDFSRAPSVNHHDARPVSAAAHRRTTSISVTARIVRDSSASPDSSGVEPSESEVLNLQPSALTVEQHEVLDTESPDLTAPEPPTAAVPVEARTMSMSSAGSYFQPSPVSRPASRLSISSRSKTEENVISVSPPDEKKGSRASRLMRRVSSITSTSRRNIIGALSSPVKEEHAAVSPPEETVISASSSRQTLSEPIDIGEVNVQFPGTLLWKRRFMRIDGDGYVVFTPGTHDTSARNMVKRYHLSEVRAPCLPDEDMQELPNSILLDFLDGSSLQCACESRQGQAWTLQTLRDAHSTYQQ</sequence>
<feature type="region of interest" description="Disordered" evidence="1">
    <location>
        <begin position="1091"/>
        <end position="1110"/>
    </location>
</feature>
<feature type="compositionally biased region" description="Polar residues" evidence="1">
    <location>
        <begin position="886"/>
        <end position="905"/>
    </location>
</feature>
<feature type="compositionally biased region" description="Polar residues" evidence="1">
    <location>
        <begin position="527"/>
        <end position="539"/>
    </location>
</feature>
<feature type="compositionally biased region" description="Low complexity" evidence="1">
    <location>
        <begin position="748"/>
        <end position="760"/>
    </location>
</feature>
<evidence type="ECO:0000313" key="2">
    <source>
        <dbReference type="EMBL" id="EPS32509.1"/>
    </source>
</evidence>